<dbReference type="PANTHER" id="PTHR23528">
    <property type="match status" value="1"/>
</dbReference>
<name>A0ABV3FGU6_9NOCA</name>
<dbReference type="PROSITE" id="PS00216">
    <property type="entry name" value="SUGAR_TRANSPORT_1"/>
    <property type="match status" value="1"/>
</dbReference>
<feature type="transmembrane region" description="Helical" evidence="6">
    <location>
        <begin position="244"/>
        <end position="264"/>
    </location>
</feature>
<keyword evidence="9" id="KW-1185">Reference proteome</keyword>
<evidence type="ECO:0000313" key="9">
    <source>
        <dbReference type="Proteomes" id="UP001551658"/>
    </source>
</evidence>
<dbReference type="CDD" id="cd06174">
    <property type="entry name" value="MFS"/>
    <property type="match status" value="1"/>
</dbReference>
<feature type="transmembrane region" description="Helical" evidence="6">
    <location>
        <begin position="108"/>
        <end position="128"/>
    </location>
</feature>
<dbReference type="PANTHER" id="PTHR23528:SF1">
    <property type="entry name" value="MAJOR FACILITATOR SUPERFAMILY (MFS) PROFILE DOMAIN-CONTAINING PROTEIN"/>
    <property type="match status" value="1"/>
</dbReference>
<feature type="transmembrane region" description="Helical" evidence="6">
    <location>
        <begin position="284"/>
        <end position="302"/>
    </location>
</feature>
<dbReference type="SUPFAM" id="SSF103473">
    <property type="entry name" value="MFS general substrate transporter"/>
    <property type="match status" value="1"/>
</dbReference>
<feature type="transmembrane region" description="Helical" evidence="6">
    <location>
        <begin position="314"/>
        <end position="332"/>
    </location>
</feature>
<protein>
    <submittedName>
        <fullName evidence="8">MFS transporter</fullName>
    </submittedName>
</protein>
<proteinExistence type="predicted"/>
<dbReference type="Pfam" id="PF07690">
    <property type="entry name" value="MFS_1"/>
    <property type="match status" value="1"/>
</dbReference>
<accession>A0ABV3FGU6</accession>
<gene>
    <name evidence="8" type="ORF">AB0H72_29570</name>
</gene>
<dbReference type="InterPro" id="IPR018043">
    <property type="entry name" value="Na/Gal_symport_CS"/>
</dbReference>
<dbReference type="PROSITE" id="PS00872">
    <property type="entry name" value="NA_GALACTOSIDE_SYMP"/>
    <property type="match status" value="1"/>
</dbReference>
<dbReference type="InterPro" id="IPR020846">
    <property type="entry name" value="MFS_dom"/>
</dbReference>
<dbReference type="EMBL" id="JBFAIH010000022">
    <property type="protein sequence ID" value="MEV0366850.1"/>
    <property type="molecule type" value="Genomic_DNA"/>
</dbReference>
<feature type="transmembrane region" description="Helical" evidence="6">
    <location>
        <begin position="167"/>
        <end position="186"/>
    </location>
</feature>
<evidence type="ECO:0000256" key="6">
    <source>
        <dbReference type="SAM" id="Phobius"/>
    </source>
</evidence>
<evidence type="ECO:0000256" key="3">
    <source>
        <dbReference type="ARBA" id="ARBA00022989"/>
    </source>
</evidence>
<feature type="transmembrane region" description="Helical" evidence="6">
    <location>
        <begin position="134"/>
        <end position="155"/>
    </location>
</feature>
<feature type="transmembrane region" description="Helical" evidence="6">
    <location>
        <begin position="192"/>
        <end position="214"/>
    </location>
</feature>
<feature type="domain" description="Major facilitator superfamily (MFS) profile" evidence="7">
    <location>
        <begin position="33"/>
        <end position="432"/>
    </location>
</feature>
<evidence type="ECO:0000259" key="7">
    <source>
        <dbReference type="PROSITE" id="PS50850"/>
    </source>
</evidence>
<dbReference type="InterPro" id="IPR011701">
    <property type="entry name" value="MFS"/>
</dbReference>
<comment type="subcellular location">
    <subcellularLocation>
        <location evidence="1">Cell membrane</location>
        <topology evidence="1">Multi-pass membrane protein</topology>
    </subcellularLocation>
</comment>
<feature type="transmembrane region" description="Helical" evidence="6">
    <location>
        <begin position="377"/>
        <end position="397"/>
    </location>
</feature>
<organism evidence="8 9">
    <name type="scientific">Nocardia fusca</name>
    <dbReference type="NCBI Taxonomy" id="941183"/>
    <lineage>
        <taxon>Bacteria</taxon>
        <taxon>Bacillati</taxon>
        <taxon>Actinomycetota</taxon>
        <taxon>Actinomycetes</taxon>
        <taxon>Mycobacteriales</taxon>
        <taxon>Nocardiaceae</taxon>
        <taxon>Nocardia</taxon>
    </lineage>
</organism>
<evidence type="ECO:0000256" key="2">
    <source>
        <dbReference type="ARBA" id="ARBA00022692"/>
    </source>
</evidence>
<comment type="caution">
    <text evidence="8">The sequence shown here is derived from an EMBL/GenBank/DDBJ whole genome shotgun (WGS) entry which is preliminary data.</text>
</comment>
<sequence>MTTSPELPTDIQPTTADSPVSAPEAAPRSRVGRGFLCLFGLLNFGMYLTVLMPALFSLPYKVQDLDPAGKTVSLGLVASIGAMVSLVAGPTAGVLSDRTRSRWGRRRPWLLGGIVIALLGSSVVAIAPNLGIVILGWVIVALGGAGTSAAVTPIVAERVPEQQRGTVGAIVGVATQLAGVLGYTIGGLLTGSLLLLFLLPWLLFGALAIAWVMAIGEEAVEVPRNTLREMFALMVFNPRKQRDFSLAWIGKLLMQVSLAFLTTYQLYFLGDRLGFTPEEAGQKLALVGGIGILVTMTFAVVSGMLSDKLGRRKVFIVVSSALAAVGMVLMAATDGFGLFLAAVLCILGSAGMFGSVDVAMASDLVPNRAQAGRWMTIYNLAATLPTALAPLMGSVLLTLGSTAGTNYTALFGVGAAVAASTGAVTLLVRGVR</sequence>
<dbReference type="InterPro" id="IPR005829">
    <property type="entry name" value="Sugar_transporter_CS"/>
</dbReference>
<dbReference type="PROSITE" id="PS50850">
    <property type="entry name" value="MFS"/>
    <property type="match status" value="1"/>
</dbReference>
<feature type="transmembrane region" description="Helical" evidence="6">
    <location>
        <begin position="409"/>
        <end position="428"/>
    </location>
</feature>
<dbReference type="Gene3D" id="1.20.1250.20">
    <property type="entry name" value="MFS general substrate transporter like domains"/>
    <property type="match status" value="2"/>
</dbReference>
<feature type="region of interest" description="Disordered" evidence="5">
    <location>
        <begin position="1"/>
        <end position="26"/>
    </location>
</feature>
<evidence type="ECO:0000256" key="4">
    <source>
        <dbReference type="ARBA" id="ARBA00023136"/>
    </source>
</evidence>
<feature type="transmembrane region" description="Helical" evidence="6">
    <location>
        <begin position="76"/>
        <end position="96"/>
    </location>
</feature>
<keyword evidence="3 6" id="KW-1133">Transmembrane helix</keyword>
<evidence type="ECO:0000256" key="5">
    <source>
        <dbReference type="SAM" id="MobiDB-lite"/>
    </source>
</evidence>
<keyword evidence="2 6" id="KW-0812">Transmembrane</keyword>
<dbReference type="InterPro" id="IPR036259">
    <property type="entry name" value="MFS_trans_sf"/>
</dbReference>
<evidence type="ECO:0000256" key="1">
    <source>
        <dbReference type="ARBA" id="ARBA00004651"/>
    </source>
</evidence>
<feature type="transmembrane region" description="Helical" evidence="6">
    <location>
        <begin position="35"/>
        <end position="56"/>
    </location>
</feature>
<feature type="transmembrane region" description="Helical" evidence="6">
    <location>
        <begin position="338"/>
        <end position="356"/>
    </location>
</feature>
<dbReference type="Proteomes" id="UP001551658">
    <property type="component" value="Unassembled WGS sequence"/>
</dbReference>
<dbReference type="RefSeq" id="WP_357985519.1">
    <property type="nucleotide sequence ID" value="NZ_JBFAIH010000022.1"/>
</dbReference>
<evidence type="ECO:0000313" key="8">
    <source>
        <dbReference type="EMBL" id="MEV0366850.1"/>
    </source>
</evidence>
<keyword evidence="4 6" id="KW-0472">Membrane</keyword>
<reference evidence="8 9" key="1">
    <citation type="submission" date="2024-06" db="EMBL/GenBank/DDBJ databases">
        <title>The Natural Products Discovery Center: Release of the First 8490 Sequenced Strains for Exploring Actinobacteria Biosynthetic Diversity.</title>
        <authorList>
            <person name="Kalkreuter E."/>
            <person name="Kautsar S.A."/>
            <person name="Yang D."/>
            <person name="Bader C.D."/>
            <person name="Teijaro C.N."/>
            <person name="Fluegel L."/>
            <person name="Davis C.M."/>
            <person name="Simpson J.R."/>
            <person name="Lauterbach L."/>
            <person name="Steele A.D."/>
            <person name="Gui C."/>
            <person name="Meng S."/>
            <person name="Li G."/>
            <person name="Viehrig K."/>
            <person name="Ye F."/>
            <person name="Su P."/>
            <person name="Kiefer A.F."/>
            <person name="Nichols A."/>
            <person name="Cepeda A.J."/>
            <person name="Yan W."/>
            <person name="Fan B."/>
            <person name="Jiang Y."/>
            <person name="Adhikari A."/>
            <person name="Zheng C.-J."/>
            <person name="Schuster L."/>
            <person name="Cowan T.M."/>
            <person name="Smanski M.J."/>
            <person name="Chevrette M.G."/>
            <person name="De Carvalho L.P.S."/>
            <person name="Shen B."/>
        </authorList>
    </citation>
    <scope>NUCLEOTIDE SEQUENCE [LARGE SCALE GENOMIC DNA]</scope>
    <source>
        <strain evidence="8 9">NPDC050671</strain>
    </source>
</reference>
<feature type="compositionally biased region" description="Polar residues" evidence="5">
    <location>
        <begin position="1"/>
        <end position="18"/>
    </location>
</feature>